<keyword evidence="1" id="KW-0472">Membrane</keyword>
<protein>
    <submittedName>
        <fullName evidence="2">Uncharacterized protein</fullName>
    </submittedName>
</protein>
<keyword evidence="1" id="KW-0812">Transmembrane</keyword>
<evidence type="ECO:0000313" key="2">
    <source>
        <dbReference type="EMBL" id="KAE8351963.1"/>
    </source>
</evidence>
<evidence type="ECO:0000313" key="3">
    <source>
        <dbReference type="Proteomes" id="UP000327118"/>
    </source>
</evidence>
<evidence type="ECO:0000256" key="1">
    <source>
        <dbReference type="SAM" id="Phobius"/>
    </source>
</evidence>
<accession>A0A5N6Z4C1</accession>
<name>A0A5N6Z4C1_9EURO</name>
<reference evidence="3" key="1">
    <citation type="submission" date="2019-04" db="EMBL/GenBank/DDBJ databases">
        <title>Friends and foes A comparative genomics studyof 23 Aspergillus species from section Flavi.</title>
        <authorList>
            <consortium name="DOE Joint Genome Institute"/>
            <person name="Kjaerbolling I."/>
            <person name="Vesth T."/>
            <person name="Frisvad J.C."/>
            <person name="Nybo J.L."/>
            <person name="Theobald S."/>
            <person name="Kildgaard S."/>
            <person name="Isbrandt T."/>
            <person name="Kuo A."/>
            <person name="Sato A."/>
            <person name="Lyhne E.K."/>
            <person name="Kogle M.E."/>
            <person name="Wiebenga A."/>
            <person name="Kun R.S."/>
            <person name="Lubbers R.J."/>
            <person name="Makela M.R."/>
            <person name="Barry K."/>
            <person name="Chovatia M."/>
            <person name="Clum A."/>
            <person name="Daum C."/>
            <person name="Haridas S."/>
            <person name="He G."/>
            <person name="LaButti K."/>
            <person name="Lipzen A."/>
            <person name="Mondo S."/>
            <person name="Riley R."/>
            <person name="Salamov A."/>
            <person name="Simmons B.A."/>
            <person name="Magnuson J.K."/>
            <person name="Henrissat B."/>
            <person name="Mortensen U.H."/>
            <person name="Larsen T.O."/>
            <person name="Devries R.P."/>
            <person name="Grigoriev I.V."/>
            <person name="Machida M."/>
            <person name="Baker S.E."/>
            <person name="Andersen M.R."/>
        </authorList>
    </citation>
    <scope>NUCLEOTIDE SEQUENCE [LARGE SCALE GENOMIC DNA]</scope>
    <source>
        <strain evidence="3">CBS 553.77</strain>
    </source>
</reference>
<dbReference type="Proteomes" id="UP000327118">
    <property type="component" value="Unassembled WGS sequence"/>
</dbReference>
<feature type="transmembrane region" description="Helical" evidence="1">
    <location>
        <begin position="36"/>
        <end position="54"/>
    </location>
</feature>
<keyword evidence="3" id="KW-1185">Reference proteome</keyword>
<dbReference type="AlphaFoldDB" id="A0A5N6Z4C1"/>
<organism evidence="2 3">
    <name type="scientific">Aspergillus coremiiformis</name>
    <dbReference type="NCBI Taxonomy" id="138285"/>
    <lineage>
        <taxon>Eukaryota</taxon>
        <taxon>Fungi</taxon>
        <taxon>Dikarya</taxon>
        <taxon>Ascomycota</taxon>
        <taxon>Pezizomycotina</taxon>
        <taxon>Eurotiomycetes</taxon>
        <taxon>Eurotiomycetidae</taxon>
        <taxon>Eurotiales</taxon>
        <taxon>Aspergillaceae</taxon>
        <taxon>Aspergillus</taxon>
        <taxon>Aspergillus subgen. Circumdati</taxon>
    </lineage>
</organism>
<sequence length="72" mass="7670">MFIAGFSTLDTASLRCRRDRIAHGTSLNSLQAPLDVVLLGVVSLTTISSFAGAVRKSGKRFQSLPTHCAAFC</sequence>
<keyword evidence="1" id="KW-1133">Transmembrane helix</keyword>
<gene>
    <name evidence="2" type="ORF">BDV28DRAFT_135971</name>
</gene>
<dbReference type="EMBL" id="ML739147">
    <property type="protein sequence ID" value="KAE8351963.1"/>
    <property type="molecule type" value="Genomic_DNA"/>
</dbReference>
<proteinExistence type="predicted"/>